<dbReference type="SUPFAM" id="SSF46689">
    <property type="entry name" value="Homeodomain-like"/>
    <property type="match status" value="1"/>
</dbReference>
<gene>
    <name evidence="2" type="ORF">GA0070618_0763</name>
</gene>
<keyword evidence="2" id="KW-0255">Endonuclease</keyword>
<dbReference type="OrthoDB" id="2085958at2"/>
<evidence type="ECO:0000256" key="1">
    <source>
        <dbReference type="SAM" id="MobiDB-lite"/>
    </source>
</evidence>
<dbReference type="Proteomes" id="UP000198253">
    <property type="component" value="Chromosome I"/>
</dbReference>
<dbReference type="InterPro" id="IPR003615">
    <property type="entry name" value="HNH_nuc"/>
</dbReference>
<organism evidence="2 3">
    <name type="scientific">Micromonospora echinospora</name>
    <name type="common">Micromonospora purpurea</name>
    <dbReference type="NCBI Taxonomy" id="1877"/>
    <lineage>
        <taxon>Bacteria</taxon>
        <taxon>Bacillati</taxon>
        <taxon>Actinomycetota</taxon>
        <taxon>Actinomycetes</taxon>
        <taxon>Micromonosporales</taxon>
        <taxon>Micromonosporaceae</taxon>
        <taxon>Micromonospora</taxon>
    </lineage>
</organism>
<keyword evidence="3" id="KW-1185">Reference proteome</keyword>
<evidence type="ECO:0000313" key="3">
    <source>
        <dbReference type="Proteomes" id="UP000198253"/>
    </source>
</evidence>
<dbReference type="RefSeq" id="WP_143740220.1">
    <property type="nucleotide sequence ID" value="NZ_LT607413.1"/>
</dbReference>
<evidence type="ECO:0000313" key="2">
    <source>
        <dbReference type="EMBL" id="SCE76681.1"/>
    </source>
</evidence>
<feature type="compositionally biased region" description="Basic and acidic residues" evidence="1">
    <location>
        <begin position="171"/>
        <end position="181"/>
    </location>
</feature>
<keyword evidence="2" id="KW-0378">Hydrolase</keyword>
<dbReference type="GO" id="GO:0004519">
    <property type="term" value="F:endonuclease activity"/>
    <property type="evidence" value="ECO:0007669"/>
    <property type="project" value="UniProtKB-KW"/>
</dbReference>
<keyword evidence="2" id="KW-0540">Nuclease</keyword>
<protein>
    <submittedName>
        <fullName evidence="2">HNH endonuclease</fullName>
    </submittedName>
</protein>
<reference evidence="3" key="1">
    <citation type="submission" date="2016-06" db="EMBL/GenBank/DDBJ databases">
        <authorList>
            <person name="Varghese N."/>
            <person name="Submissions Spin"/>
        </authorList>
    </citation>
    <scope>NUCLEOTIDE SEQUENCE [LARGE SCALE GENOMIC DNA]</scope>
    <source>
        <strain evidence="3">DSM 43816</strain>
    </source>
</reference>
<sequence length="302" mass="32923">MTRYRHTPQALADAAARARNVTEVMRLLGVRISGGSHAHISRQLKRFGIDTSHFTGQAGGTRVPRRRVSSSMLLVRLPEGSRRTAGTRLKWALSDIGIPEQCEECGVGTTWQGSPLTLHVDHVNGDFLDNRPPNLRLLCPNCHSQTATYAGRNRRSFSAPGSGGDQSVGRAPDRSEPCRPLDPRQVEALVRQVAAGDVTAVEAARRIGCHRNHVYRLRDRLERTGTIAPRMARAPEVDRTLVVRYALANPGLGPRKLANLIRVATAGREHPSHGTVSNVLRAAGLHTVQARRTRLSGQAGVV</sequence>
<dbReference type="AlphaFoldDB" id="A0A1C4UYR1"/>
<dbReference type="EMBL" id="LT607413">
    <property type="protein sequence ID" value="SCE76681.1"/>
    <property type="molecule type" value="Genomic_DNA"/>
</dbReference>
<dbReference type="InParanoid" id="A0A1C4UYR1"/>
<name>A0A1C4UYR1_MICEC</name>
<accession>A0A1C4UYR1</accession>
<dbReference type="InterPro" id="IPR009057">
    <property type="entry name" value="Homeodomain-like_sf"/>
</dbReference>
<proteinExistence type="predicted"/>
<dbReference type="CDD" id="cd00085">
    <property type="entry name" value="HNHc"/>
    <property type="match status" value="1"/>
</dbReference>
<feature type="region of interest" description="Disordered" evidence="1">
    <location>
        <begin position="150"/>
        <end position="181"/>
    </location>
</feature>